<evidence type="ECO:0000259" key="14">
    <source>
        <dbReference type="PROSITE" id="PS51103"/>
    </source>
</evidence>
<keyword evidence="6" id="KW-0598">Phosphotransferase system</keyword>
<evidence type="ECO:0000256" key="8">
    <source>
        <dbReference type="ARBA" id="ARBA00022777"/>
    </source>
</evidence>
<feature type="transmembrane region" description="Helical" evidence="12">
    <location>
        <begin position="12"/>
        <end position="31"/>
    </location>
</feature>
<evidence type="ECO:0000256" key="1">
    <source>
        <dbReference type="ARBA" id="ARBA00004236"/>
    </source>
</evidence>
<keyword evidence="8" id="KW-0418">Kinase</keyword>
<dbReference type="NCBIfam" id="TIGR00826">
    <property type="entry name" value="EIIB_glc"/>
    <property type="match status" value="1"/>
</dbReference>
<feature type="domain" description="PTS EIIC type-1" evidence="14">
    <location>
        <begin position="1"/>
        <end position="104"/>
    </location>
</feature>
<dbReference type="PROSITE" id="PS51098">
    <property type="entry name" value="PTS_EIIB_TYPE_1"/>
    <property type="match status" value="1"/>
</dbReference>
<evidence type="ECO:0000256" key="4">
    <source>
        <dbReference type="ARBA" id="ARBA00022597"/>
    </source>
</evidence>
<evidence type="ECO:0000259" key="13">
    <source>
        <dbReference type="PROSITE" id="PS51098"/>
    </source>
</evidence>
<gene>
    <name evidence="15" type="ORF">S101395_01049</name>
</gene>
<reference evidence="15 16" key="1">
    <citation type="submission" date="2017-06" db="EMBL/GenBank/DDBJ databases">
        <title>Genome sequence of Bacillus sonorensis strain SRCM101395.</title>
        <authorList>
            <person name="Cho S.H."/>
        </authorList>
    </citation>
    <scope>NUCLEOTIDE SEQUENCE [LARGE SCALE GENOMIC DNA]</scope>
    <source>
        <strain evidence="15 16">SRCM101395</strain>
    </source>
</reference>
<dbReference type="EMBL" id="CP021920">
    <property type="protein sequence ID" value="ASB87603.1"/>
    <property type="molecule type" value="Genomic_DNA"/>
</dbReference>
<keyword evidence="7 12" id="KW-0812">Transmembrane</keyword>
<dbReference type="PROSITE" id="PS51103">
    <property type="entry name" value="PTS_EIIC_TYPE_1"/>
    <property type="match status" value="1"/>
</dbReference>
<accession>A0ABM6LEA2</accession>
<dbReference type="InterPro" id="IPR013013">
    <property type="entry name" value="PTS_EIIC_1"/>
</dbReference>
<keyword evidence="4" id="KW-0762">Sugar transport</keyword>
<keyword evidence="5" id="KW-0808">Transferase</keyword>
<protein>
    <submittedName>
        <fullName evidence="15">PTS system maltose-specific EIICB component</fullName>
    </submittedName>
</protein>
<evidence type="ECO:0000256" key="2">
    <source>
        <dbReference type="ARBA" id="ARBA00022448"/>
    </source>
</evidence>
<dbReference type="InterPro" id="IPR018113">
    <property type="entry name" value="PTrfase_EIIB_Cys"/>
</dbReference>
<dbReference type="InterPro" id="IPR036878">
    <property type="entry name" value="Glu_permease_IIB"/>
</dbReference>
<evidence type="ECO:0000313" key="16">
    <source>
        <dbReference type="Proteomes" id="UP000196877"/>
    </source>
</evidence>
<evidence type="ECO:0000256" key="7">
    <source>
        <dbReference type="ARBA" id="ARBA00022692"/>
    </source>
</evidence>
<dbReference type="PROSITE" id="PS01035">
    <property type="entry name" value="PTS_EIIB_TYPE_1_CYS"/>
    <property type="match status" value="1"/>
</dbReference>
<dbReference type="Gene3D" id="3.30.1360.60">
    <property type="entry name" value="Glucose permease domain IIB"/>
    <property type="match status" value="1"/>
</dbReference>
<dbReference type="Proteomes" id="UP000196877">
    <property type="component" value="Chromosome"/>
</dbReference>
<keyword evidence="9 12" id="KW-1133">Transmembrane helix</keyword>
<organism evidence="15 16">
    <name type="scientific">Bacillus sonorensis</name>
    <dbReference type="NCBI Taxonomy" id="119858"/>
    <lineage>
        <taxon>Bacteria</taxon>
        <taxon>Bacillati</taxon>
        <taxon>Bacillota</taxon>
        <taxon>Bacilli</taxon>
        <taxon>Bacillales</taxon>
        <taxon>Bacillaceae</taxon>
        <taxon>Bacillus</taxon>
    </lineage>
</organism>
<sequence length="216" mass="23970">MTAIVAGITEPIEFTFLFISPLLFCVHSLLAATMATLMYASGVVGNMGGGLIEIMTLNWIPLFHQHSGTYIFQILIGLSFTAIYFFVFRFLIVKLDIATPGREKDQQQETKFYSKQDYKAKKHSAKEVSASKEDSVDQEQAVLCIEALGGKENIAEVTNCATRLRVSVYDESKVEPDSVFKSFGAHGVVRNGKALQIIIGLSVPQVRERVEKLLKD</sequence>
<evidence type="ECO:0000256" key="11">
    <source>
        <dbReference type="PROSITE-ProRule" id="PRU00421"/>
    </source>
</evidence>
<dbReference type="Pfam" id="PF00367">
    <property type="entry name" value="PTS_EIIB"/>
    <property type="match status" value="1"/>
</dbReference>
<dbReference type="SUPFAM" id="SSF55604">
    <property type="entry name" value="Glucose permease domain IIB"/>
    <property type="match status" value="1"/>
</dbReference>
<evidence type="ECO:0000256" key="5">
    <source>
        <dbReference type="ARBA" id="ARBA00022679"/>
    </source>
</evidence>
<feature type="transmembrane region" description="Helical" evidence="12">
    <location>
        <begin position="70"/>
        <end position="92"/>
    </location>
</feature>
<name>A0ABM6LEA2_9BACI</name>
<dbReference type="InterPro" id="IPR001996">
    <property type="entry name" value="PTS_IIB_1"/>
</dbReference>
<keyword evidence="2" id="KW-0813">Transport</keyword>
<evidence type="ECO:0000256" key="9">
    <source>
        <dbReference type="ARBA" id="ARBA00022989"/>
    </source>
</evidence>
<keyword evidence="16" id="KW-1185">Reference proteome</keyword>
<evidence type="ECO:0000256" key="10">
    <source>
        <dbReference type="ARBA" id="ARBA00023136"/>
    </source>
</evidence>
<feature type="domain" description="PTS EIIB type-1" evidence="13">
    <location>
        <begin position="138"/>
        <end position="216"/>
    </location>
</feature>
<proteinExistence type="predicted"/>
<feature type="active site" description="Phosphocysteine intermediate; for EIIB activity" evidence="11">
    <location>
        <position position="160"/>
    </location>
</feature>
<evidence type="ECO:0000256" key="6">
    <source>
        <dbReference type="ARBA" id="ARBA00022683"/>
    </source>
</evidence>
<keyword evidence="10 12" id="KW-0472">Membrane</keyword>
<evidence type="ECO:0000256" key="3">
    <source>
        <dbReference type="ARBA" id="ARBA00022475"/>
    </source>
</evidence>
<comment type="subcellular location">
    <subcellularLocation>
        <location evidence="1">Cell membrane</location>
    </subcellularLocation>
</comment>
<dbReference type="CDD" id="cd00212">
    <property type="entry name" value="PTS_IIB_glc"/>
    <property type="match status" value="1"/>
</dbReference>
<dbReference type="PANTHER" id="PTHR30009:SF12">
    <property type="entry name" value="PHOSPHOTRANSFERASE IIC COMPONENT GLVC"/>
    <property type="match status" value="1"/>
</dbReference>
<dbReference type="PANTHER" id="PTHR30009">
    <property type="entry name" value="CYTOCHROME C-TYPE SYNTHESIS PROTEIN AND PTS TRANSMEMBRANE COMPONENT"/>
    <property type="match status" value="1"/>
</dbReference>
<dbReference type="InterPro" id="IPR050429">
    <property type="entry name" value="PTS_Glucose_EIICBA"/>
</dbReference>
<evidence type="ECO:0000256" key="12">
    <source>
        <dbReference type="SAM" id="Phobius"/>
    </source>
</evidence>
<keyword evidence="3" id="KW-1003">Cell membrane</keyword>
<feature type="transmembrane region" description="Helical" evidence="12">
    <location>
        <begin position="43"/>
        <end position="64"/>
    </location>
</feature>
<evidence type="ECO:0000313" key="15">
    <source>
        <dbReference type="EMBL" id="ASB87603.1"/>
    </source>
</evidence>